<proteinExistence type="predicted"/>
<evidence type="ECO:0000256" key="1">
    <source>
        <dbReference type="SAM" id="SignalP"/>
    </source>
</evidence>
<accession>A0A7X0JM81</accession>
<feature type="chain" id="PRO_5031423194" evidence="1">
    <location>
        <begin position="25"/>
        <end position="112"/>
    </location>
</feature>
<sequence length="112" mass="12425">MRKTVLIAAAALAALFACTTTSNASDLVFTLKNKTSGTLERFYTSPVGVDDWEEDVFGKDVLEPGESIEITIADGRRVCKYDLRFEFTEDSGLEDLEDSQDLCKMGSYTIHE</sequence>
<organism evidence="2 3">
    <name type="scientific">Rhizobium soli</name>
    <dbReference type="NCBI Taxonomy" id="424798"/>
    <lineage>
        <taxon>Bacteria</taxon>
        <taxon>Pseudomonadati</taxon>
        <taxon>Pseudomonadota</taxon>
        <taxon>Alphaproteobacteria</taxon>
        <taxon>Hyphomicrobiales</taxon>
        <taxon>Rhizobiaceae</taxon>
        <taxon>Rhizobium/Agrobacterium group</taxon>
        <taxon>Rhizobium</taxon>
    </lineage>
</organism>
<reference evidence="2 3" key="1">
    <citation type="submission" date="2020-08" db="EMBL/GenBank/DDBJ databases">
        <title>The Agave Microbiome: Exploring the role of microbial communities in plant adaptations to desert environments.</title>
        <authorList>
            <person name="Partida-Martinez L.P."/>
        </authorList>
    </citation>
    <scope>NUCLEOTIDE SEQUENCE [LARGE SCALE GENOMIC DNA]</scope>
    <source>
        <strain evidence="2 3">AS3.12</strain>
    </source>
</reference>
<comment type="caution">
    <text evidence="2">The sequence shown here is derived from an EMBL/GenBank/DDBJ whole genome shotgun (WGS) entry which is preliminary data.</text>
</comment>
<dbReference type="EMBL" id="JACHBU010000005">
    <property type="protein sequence ID" value="MBB6509619.1"/>
    <property type="molecule type" value="Genomic_DNA"/>
</dbReference>
<dbReference type="Proteomes" id="UP000585437">
    <property type="component" value="Unassembled WGS sequence"/>
</dbReference>
<evidence type="ECO:0000313" key="2">
    <source>
        <dbReference type="EMBL" id="MBB6509619.1"/>
    </source>
</evidence>
<keyword evidence="1" id="KW-0732">Signal</keyword>
<dbReference type="AlphaFoldDB" id="A0A7X0JM81"/>
<protein>
    <submittedName>
        <fullName evidence="2">Uncharacterized protein</fullName>
    </submittedName>
</protein>
<name>A0A7X0JM81_9HYPH</name>
<dbReference type="PROSITE" id="PS51257">
    <property type="entry name" value="PROKAR_LIPOPROTEIN"/>
    <property type="match status" value="1"/>
</dbReference>
<gene>
    <name evidence="2" type="ORF">F4695_002987</name>
</gene>
<evidence type="ECO:0000313" key="3">
    <source>
        <dbReference type="Proteomes" id="UP000585437"/>
    </source>
</evidence>
<feature type="signal peptide" evidence="1">
    <location>
        <begin position="1"/>
        <end position="24"/>
    </location>
</feature>
<keyword evidence="3" id="KW-1185">Reference proteome</keyword>